<dbReference type="RefSeq" id="WP_156276795.1">
    <property type="nucleotide sequence ID" value="NZ_BAABGI010000001.1"/>
</dbReference>
<evidence type="ECO:0000313" key="9">
    <source>
        <dbReference type="EMBL" id="MUP43094.1"/>
    </source>
</evidence>
<dbReference type="EMBL" id="VJVW01000004">
    <property type="protein sequence ID" value="MUP43094.1"/>
    <property type="molecule type" value="Genomic_DNA"/>
</dbReference>
<dbReference type="PANTHER" id="PTHR30026">
    <property type="entry name" value="OUTER MEMBRANE PROTEIN TOLC"/>
    <property type="match status" value="1"/>
</dbReference>
<keyword evidence="7" id="KW-0998">Cell outer membrane</keyword>
<dbReference type="GO" id="GO:0009279">
    <property type="term" value="C:cell outer membrane"/>
    <property type="evidence" value="ECO:0007669"/>
    <property type="project" value="UniProtKB-SubCell"/>
</dbReference>
<dbReference type="Proteomes" id="UP000460416">
    <property type="component" value="Unassembled WGS sequence"/>
</dbReference>
<dbReference type="Gene3D" id="1.20.1600.10">
    <property type="entry name" value="Outer membrane efflux proteins (OEP)"/>
    <property type="match status" value="1"/>
</dbReference>
<dbReference type="InterPro" id="IPR003423">
    <property type="entry name" value="OMP_efflux"/>
</dbReference>
<evidence type="ECO:0000256" key="4">
    <source>
        <dbReference type="ARBA" id="ARBA00022452"/>
    </source>
</evidence>
<feature type="chain" id="PRO_5029868282" evidence="8">
    <location>
        <begin position="24"/>
        <end position="445"/>
    </location>
</feature>
<dbReference type="OrthoDB" id="9771205at2"/>
<keyword evidence="4" id="KW-1134">Transmembrane beta strand</keyword>
<evidence type="ECO:0000256" key="5">
    <source>
        <dbReference type="ARBA" id="ARBA00022692"/>
    </source>
</evidence>
<comment type="similarity">
    <text evidence="2">Belongs to the outer membrane factor (OMF) (TC 1.B.17) family.</text>
</comment>
<dbReference type="PANTHER" id="PTHR30026:SF20">
    <property type="entry name" value="OUTER MEMBRANE PROTEIN TOLC"/>
    <property type="match status" value="1"/>
</dbReference>
<evidence type="ECO:0000313" key="10">
    <source>
        <dbReference type="Proteomes" id="UP000460416"/>
    </source>
</evidence>
<dbReference type="AlphaFoldDB" id="A0A7K1LQL0"/>
<proteinExistence type="inferred from homology"/>
<dbReference type="GO" id="GO:1990281">
    <property type="term" value="C:efflux pump complex"/>
    <property type="evidence" value="ECO:0007669"/>
    <property type="project" value="TreeGrafter"/>
</dbReference>
<feature type="signal peptide" evidence="8">
    <location>
        <begin position="1"/>
        <end position="23"/>
    </location>
</feature>
<evidence type="ECO:0000256" key="8">
    <source>
        <dbReference type="SAM" id="SignalP"/>
    </source>
</evidence>
<evidence type="ECO:0000256" key="1">
    <source>
        <dbReference type="ARBA" id="ARBA00004442"/>
    </source>
</evidence>
<accession>A0A7K1LQL0</accession>
<keyword evidence="10" id="KW-1185">Reference proteome</keyword>
<name>A0A7K1LQL0_9FLAO</name>
<comment type="caution">
    <text evidence="9">The sequence shown here is derived from an EMBL/GenBank/DDBJ whole genome shotgun (WGS) entry which is preliminary data.</text>
</comment>
<keyword evidence="3" id="KW-0813">Transport</keyword>
<evidence type="ECO:0000256" key="2">
    <source>
        <dbReference type="ARBA" id="ARBA00007613"/>
    </source>
</evidence>
<keyword evidence="5" id="KW-0812">Transmembrane</keyword>
<evidence type="ECO:0000256" key="3">
    <source>
        <dbReference type="ARBA" id="ARBA00022448"/>
    </source>
</evidence>
<dbReference type="Pfam" id="PF02321">
    <property type="entry name" value="OEP"/>
    <property type="match status" value="2"/>
</dbReference>
<sequence>MRIRKFTSTILCLFIFSSFSAWSQDDVLTKEEVISRALEENFGIKLANNQVEIADNNQSIWNSGYLPQLSGLAGANYDLNDRVTEPENSETIIQNGIESNRYNASINLGYTLFDGLGRYYNYKSLKEQYDLSQLEARETVENTVLQIMSVYYEIARLSENVGVLEEILSISQNRVTRAQYQFEYGQTNNLAVLNARVDVNNDSIALIETEQLLRNTKRDLNVLLNREVNDNQFMVDTTVSFVSDLELENYMARAEANNVSLLQIDQNLEISDYDIKISKSGYLPVVDLTGSYGWNKNRSAATAFFPGSTTTTDGLAAGVSLRWDIFDGGRTKTLVENSRIRYENQEILRDQLKTEIKRDIANALGNYRNKLYILKVQEENVRTNLDNFNRSEEQYKLGRITSIEFRQAQTNLLDARTSLNLAKYDAKLAELLVLQLTGQLLNVEL</sequence>
<organism evidence="9 10">
    <name type="scientific">Christiangramia aestuarii</name>
    <dbReference type="NCBI Taxonomy" id="1028746"/>
    <lineage>
        <taxon>Bacteria</taxon>
        <taxon>Pseudomonadati</taxon>
        <taxon>Bacteroidota</taxon>
        <taxon>Flavobacteriia</taxon>
        <taxon>Flavobacteriales</taxon>
        <taxon>Flavobacteriaceae</taxon>
        <taxon>Christiangramia</taxon>
    </lineage>
</organism>
<evidence type="ECO:0000256" key="6">
    <source>
        <dbReference type="ARBA" id="ARBA00023136"/>
    </source>
</evidence>
<dbReference type="InterPro" id="IPR051906">
    <property type="entry name" value="TolC-like"/>
</dbReference>
<dbReference type="GO" id="GO:0015562">
    <property type="term" value="F:efflux transmembrane transporter activity"/>
    <property type="evidence" value="ECO:0007669"/>
    <property type="project" value="InterPro"/>
</dbReference>
<evidence type="ECO:0000256" key="7">
    <source>
        <dbReference type="ARBA" id="ARBA00023237"/>
    </source>
</evidence>
<gene>
    <name evidence="9" type="ORF">FLP08_10955</name>
</gene>
<protein>
    <submittedName>
        <fullName evidence="9">TolC family protein</fullName>
    </submittedName>
</protein>
<comment type="subcellular location">
    <subcellularLocation>
        <location evidence="1">Cell outer membrane</location>
    </subcellularLocation>
</comment>
<dbReference type="SUPFAM" id="SSF56954">
    <property type="entry name" value="Outer membrane efflux proteins (OEP)"/>
    <property type="match status" value="1"/>
</dbReference>
<keyword evidence="6" id="KW-0472">Membrane</keyword>
<dbReference type="GO" id="GO:0015288">
    <property type="term" value="F:porin activity"/>
    <property type="evidence" value="ECO:0007669"/>
    <property type="project" value="TreeGrafter"/>
</dbReference>
<keyword evidence="8" id="KW-0732">Signal</keyword>
<reference evidence="9 10" key="1">
    <citation type="submission" date="2019-07" db="EMBL/GenBank/DDBJ databases">
        <title>Gramella aestuarii sp. nov., isolated from a tidal flat, and emended description of Gramella echinicola.</title>
        <authorList>
            <person name="Liu L."/>
        </authorList>
    </citation>
    <scope>NUCLEOTIDE SEQUENCE [LARGE SCALE GENOMIC DNA]</scope>
    <source>
        <strain evidence="9 10">BS12</strain>
    </source>
</reference>